<gene>
    <name evidence="4" type="ORF">OCV43_01675</name>
</gene>
<evidence type="ECO:0000256" key="2">
    <source>
        <dbReference type="SAM" id="Phobius"/>
    </source>
</evidence>
<accession>A0ABT2SAA6</accession>
<dbReference type="SMART" id="SM00460">
    <property type="entry name" value="TGc"/>
    <property type="match status" value="1"/>
</dbReference>
<evidence type="ECO:0000256" key="1">
    <source>
        <dbReference type="SAM" id="MobiDB-lite"/>
    </source>
</evidence>
<keyword evidence="2" id="KW-1133">Transmembrane helix</keyword>
<proteinExistence type="predicted"/>
<feature type="domain" description="Transglutaminase-like" evidence="3">
    <location>
        <begin position="596"/>
        <end position="672"/>
    </location>
</feature>
<organism evidence="4 5">
    <name type="scientific">Roseburia amylophila</name>
    <dbReference type="NCBI Taxonomy" id="2981794"/>
    <lineage>
        <taxon>Bacteria</taxon>
        <taxon>Bacillati</taxon>
        <taxon>Bacillota</taxon>
        <taxon>Clostridia</taxon>
        <taxon>Lachnospirales</taxon>
        <taxon>Lachnospiraceae</taxon>
        <taxon>Roseburia</taxon>
    </lineage>
</organism>
<dbReference type="InterPro" id="IPR052901">
    <property type="entry name" value="Bact_TGase-like"/>
</dbReference>
<feature type="transmembrane region" description="Helical" evidence="2">
    <location>
        <begin position="70"/>
        <end position="88"/>
    </location>
</feature>
<dbReference type="InterPro" id="IPR038765">
    <property type="entry name" value="Papain-like_cys_pep_sf"/>
</dbReference>
<dbReference type="Pfam" id="PF01841">
    <property type="entry name" value="Transglut_core"/>
    <property type="match status" value="1"/>
</dbReference>
<keyword evidence="2" id="KW-0472">Membrane</keyword>
<feature type="transmembrane region" description="Helical" evidence="2">
    <location>
        <begin position="151"/>
        <end position="169"/>
    </location>
</feature>
<comment type="caution">
    <text evidence="4">The sequence shown here is derived from an EMBL/GenBank/DDBJ whole genome shotgun (WGS) entry which is preliminary data.</text>
</comment>
<protein>
    <submittedName>
        <fullName evidence="4">Transglutaminase-like domain-containing protein</fullName>
    </submittedName>
</protein>
<feature type="transmembrane region" description="Helical" evidence="2">
    <location>
        <begin position="176"/>
        <end position="193"/>
    </location>
</feature>
<feature type="transmembrane region" description="Helical" evidence="2">
    <location>
        <begin position="44"/>
        <end position="64"/>
    </location>
</feature>
<dbReference type="PANTHER" id="PTHR42736">
    <property type="entry name" value="PROTEIN-GLUTAMINE GAMMA-GLUTAMYLTRANSFERASE"/>
    <property type="match status" value="1"/>
</dbReference>
<feature type="compositionally biased region" description="Acidic residues" evidence="1">
    <location>
        <begin position="743"/>
        <end position="754"/>
    </location>
</feature>
<feature type="region of interest" description="Disordered" evidence="1">
    <location>
        <begin position="706"/>
        <end position="778"/>
    </location>
</feature>
<evidence type="ECO:0000259" key="3">
    <source>
        <dbReference type="SMART" id="SM00460"/>
    </source>
</evidence>
<feature type="compositionally biased region" description="Polar residues" evidence="1">
    <location>
        <begin position="755"/>
        <end position="778"/>
    </location>
</feature>
<dbReference type="Proteomes" id="UP001209666">
    <property type="component" value="Unassembled WGS sequence"/>
</dbReference>
<dbReference type="EMBL" id="JAOQKI010000002">
    <property type="protein sequence ID" value="MCU6715983.1"/>
    <property type="molecule type" value="Genomic_DNA"/>
</dbReference>
<dbReference type="Gene3D" id="3.10.620.30">
    <property type="match status" value="1"/>
</dbReference>
<dbReference type="SUPFAM" id="SSF54001">
    <property type="entry name" value="Cysteine proteinases"/>
    <property type="match status" value="1"/>
</dbReference>
<dbReference type="PANTHER" id="PTHR42736:SF1">
    <property type="entry name" value="PROTEIN-GLUTAMINE GAMMA-GLUTAMYLTRANSFERASE"/>
    <property type="match status" value="1"/>
</dbReference>
<feature type="compositionally biased region" description="Polar residues" evidence="1">
    <location>
        <begin position="727"/>
        <end position="742"/>
    </location>
</feature>
<feature type="compositionally biased region" description="Basic and acidic residues" evidence="1">
    <location>
        <begin position="706"/>
        <end position="718"/>
    </location>
</feature>
<sequence length="901" mass="103655">MRKKKKTYASVMKKTGNIRYSQKGRRAGKIALPPQVMRVGMQSLLAVLWEIALFFIFGDIFLTNRFEKPALIWVSVSAVALTVSFSYFKKADKWLLPVGELLVGLVLGRKELYPGMAGLIRLVVQKINMYYNVQIVSGFERYLDLNPVVEVTAWLLVILSILQIYFLVVRKRLAGVLIPPLLLIMLDFAVGYAPSKRALICFSLAAAGSFGYRAAGRVELKQLEYLRQKAVCLFLVVAVVVSSLVFRVAEPKAKEMVARRSEIEKTAQDMVTEMAMTAANLLAEIPFGKDIFSFHQPGRVSNMAPEFEDKPVMEVTAYQIPDDTVYLRGYVGDYYKNGSWKTYDSSDFVTAMQEVDSSLKEQTAGQQVQNILAYTQSYYTYYWDTIYRVQYFDEKDPYAYLPYYTLASYYQDERQPAGVLMDGDRTVLRNGNDVLEVDGTIRNSMSHLYMNALFTADLADGAYVNRNETLSESEVNEIIENMNSWRYDLAGFNSKLPEDEWAFIKKYNKYTEKYMYVPENLTRIRELGNQLEAEYERDYSDFVDNRFTVNGTYYDDIYNFKEIYAVYLVKRELAKCNYNLDLDNVPWGQDVTEHFLFDTKEGFCQHFASAGTLLLRQMGIKARYVSGYAVSTSKFKKDSDGNYTAEVLDNQAHAWTEIYIDSVGWVPVEMTPGNKTGIDRLEIQQESDSITIRMNDGRTADLITLERSDYQDSSKDDSQSDLSGSGMPNTENQNTKNQNIESQDTENPDTENQDTENQGTENRNTENSMQDGNKAGKQNQKGSRLKVILLVVVIIILLLTAGIWYYLREIEGKRKKGTHSYKHIIRWNSNQIYRILRRKGIVNAKVQSDRTFREQLLNYGGWSMEEKERYLQILEVAAYSHKKLTREDVQFVQKLYRKLKE</sequence>
<keyword evidence="2" id="KW-0812">Transmembrane</keyword>
<reference evidence="4 5" key="1">
    <citation type="journal article" date="2021" name="ISME Commun">
        <title>Automated analysis of genomic sequences facilitates high-throughput and comprehensive description of bacteria.</title>
        <authorList>
            <person name="Hitch T.C.A."/>
        </authorList>
    </citation>
    <scope>NUCLEOTIDE SEQUENCE [LARGE SCALE GENOMIC DNA]</scope>
    <source>
        <strain evidence="4 5">Sanger_19</strain>
    </source>
</reference>
<evidence type="ECO:0000313" key="4">
    <source>
        <dbReference type="EMBL" id="MCU6715983.1"/>
    </source>
</evidence>
<name>A0ABT2SAA6_9FIRM</name>
<dbReference type="InterPro" id="IPR002931">
    <property type="entry name" value="Transglutaminase-like"/>
</dbReference>
<keyword evidence="5" id="KW-1185">Reference proteome</keyword>
<evidence type="ECO:0000313" key="5">
    <source>
        <dbReference type="Proteomes" id="UP001209666"/>
    </source>
</evidence>
<feature type="transmembrane region" description="Helical" evidence="2">
    <location>
        <begin position="230"/>
        <end position="249"/>
    </location>
</feature>
<dbReference type="RefSeq" id="WP_262623248.1">
    <property type="nucleotide sequence ID" value="NZ_JAOQKI010000002.1"/>
</dbReference>
<feature type="transmembrane region" description="Helical" evidence="2">
    <location>
        <begin position="787"/>
        <end position="807"/>
    </location>
</feature>